<comment type="similarity">
    <text evidence="2 8">Belongs to the prokaryotic riboflavin transporter (P-RFT) (TC 2.A.87) family.</text>
</comment>
<evidence type="ECO:0000313" key="10">
    <source>
        <dbReference type="EMBL" id="PWJ72038.1"/>
    </source>
</evidence>
<evidence type="ECO:0000256" key="5">
    <source>
        <dbReference type="ARBA" id="ARBA00022692"/>
    </source>
</evidence>
<feature type="transmembrane region" description="Helical" evidence="9">
    <location>
        <begin position="60"/>
        <end position="87"/>
    </location>
</feature>
<keyword evidence="3 8" id="KW-0813">Transport</keyword>
<evidence type="ECO:0000313" key="11">
    <source>
        <dbReference type="Proteomes" id="UP000245412"/>
    </source>
</evidence>
<evidence type="ECO:0000256" key="7">
    <source>
        <dbReference type="ARBA" id="ARBA00023136"/>
    </source>
</evidence>
<comment type="subcellular location">
    <subcellularLocation>
        <location evidence="1">Cell membrane</location>
        <topology evidence="1">Multi-pass membrane protein</topology>
    </subcellularLocation>
</comment>
<dbReference type="Proteomes" id="UP000245412">
    <property type="component" value="Unassembled WGS sequence"/>
</dbReference>
<dbReference type="GO" id="GO:0005886">
    <property type="term" value="C:plasma membrane"/>
    <property type="evidence" value="ECO:0007669"/>
    <property type="project" value="UniProtKB-SubCell"/>
</dbReference>
<protein>
    <recommendedName>
        <fullName evidence="8">Riboflavin transporter</fullName>
    </recommendedName>
</protein>
<proteinExistence type="inferred from homology"/>
<keyword evidence="6 9" id="KW-1133">Transmembrane helix</keyword>
<name>A0AB73SXK2_9FIRM</name>
<comment type="caution">
    <text evidence="10">The sequence shown here is derived from an EMBL/GenBank/DDBJ whole genome shotgun (WGS) entry which is preliminary data.</text>
</comment>
<dbReference type="InterPro" id="IPR024529">
    <property type="entry name" value="ECF_trnsprt_substrate-spec"/>
</dbReference>
<dbReference type="RefSeq" id="WP_109748796.1">
    <property type="nucleotide sequence ID" value="NZ_JANKBI010000030.1"/>
</dbReference>
<reference evidence="10 11" key="1">
    <citation type="submission" date="2018-05" db="EMBL/GenBank/DDBJ databases">
        <authorList>
            <person name="Goeker M."/>
            <person name="Huntemann M."/>
            <person name="Clum A."/>
            <person name="Pillay M."/>
            <person name="Palaniappan K."/>
            <person name="Varghese N."/>
            <person name="Mikhailova N."/>
            <person name="Stamatis D."/>
            <person name="Reddy T."/>
            <person name="Daum C."/>
            <person name="Shapiro N."/>
            <person name="Ivanova N."/>
            <person name="Kyrpides N."/>
            <person name="Woyke T."/>
        </authorList>
    </citation>
    <scope>NUCLEOTIDE SEQUENCE [LARGE SCALE GENOMIC DNA]</scope>
    <source>
        <strain evidence="10 11">DSM 26524</strain>
    </source>
</reference>
<dbReference type="Gene3D" id="1.10.1760.20">
    <property type="match status" value="1"/>
</dbReference>
<keyword evidence="11" id="KW-1185">Reference proteome</keyword>
<dbReference type="EMBL" id="QGGY01000024">
    <property type="protein sequence ID" value="PWJ72038.1"/>
    <property type="molecule type" value="Genomic_DNA"/>
</dbReference>
<evidence type="ECO:0000256" key="1">
    <source>
        <dbReference type="ARBA" id="ARBA00004651"/>
    </source>
</evidence>
<feature type="transmembrane region" description="Helical" evidence="9">
    <location>
        <begin position="179"/>
        <end position="203"/>
    </location>
</feature>
<organism evidence="10 11">
    <name type="scientific">Murimonas intestini</name>
    <dbReference type="NCBI Taxonomy" id="1337051"/>
    <lineage>
        <taxon>Bacteria</taxon>
        <taxon>Bacillati</taxon>
        <taxon>Bacillota</taxon>
        <taxon>Clostridia</taxon>
        <taxon>Lachnospirales</taxon>
        <taxon>Lachnospiraceae</taxon>
        <taxon>Murimonas</taxon>
    </lineage>
</organism>
<feature type="transmembrane region" description="Helical" evidence="9">
    <location>
        <begin position="99"/>
        <end position="118"/>
    </location>
</feature>
<dbReference type="InterPro" id="IPR025720">
    <property type="entry name" value="RibU"/>
</dbReference>
<feature type="transmembrane region" description="Helical" evidence="9">
    <location>
        <begin position="29"/>
        <end position="48"/>
    </location>
</feature>
<keyword evidence="4 8" id="KW-1003">Cell membrane</keyword>
<gene>
    <name evidence="10" type="ORF">C7383_12412</name>
</gene>
<keyword evidence="5 9" id="KW-0812">Transmembrane</keyword>
<comment type="function">
    <text evidence="8">Probably a riboflavin-binding protein that interacts with the energy-coupling factor (ECF) ABC-transporter complex.</text>
</comment>
<evidence type="ECO:0000256" key="4">
    <source>
        <dbReference type="ARBA" id="ARBA00022475"/>
    </source>
</evidence>
<dbReference type="PIRSF" id="PIRSF037778">
    <property type="entry name" value="UCP037778_transp_RibU"/>
    <property type="match status" value="1"/>
</dbReference>
<evidence type="ECO:0000256" key="6">
    <source>
        <dbReference type="ARBA" id="ARBA00022989"/>
    </source>
</evidence>
<accession>A0AB73SXK2</accession>
<evidence type="ECO:0000256" key="8">
    <source>
        <dbReference type="PIRNR" id="PIRNR037778"/>
    </source>
</evidence>
<dbReference type="PANTHER" id="PTHR38438:SF1">
    <property type="entry name" value="RIBOFLAVIN TRANSPORTER RIBU"/>
    <property type="match status" value="1"/>
</dbReference>
<keyword evidence="7 8" id="KW-0472">Membrane</keyword>
<feature type="transmembrane region" description="Helical" evidence="9">
    <location>
        <begin position="130"/>
        <end position="159"/>
    </location>
</feature>
<evidence type="ECO:0000256" key="3">
    <source>
        <dbReference type="ARBA" id="ARBA00022448"/>
    </source>
</evidence>
<evidence type="ECO:0000256" key="9">
    <source>
        <dbReference type="SAM" id="Phobius"/>
    </source>
</evidence>
<sequence length="214" mass="22419">MSSNTNVNGGAAAMTRAGQQSKVKMMVEIAMLGAIATVLMLFEIPLPFAPAFYQIDLSEVPILIGCFSMGPLAGAAIEFLKILLNFLINGTITAGVGELANFIVGCALVLPAGFIYKYHKTKKNAMIGMAAGTAAMTIVGGFMNAFVLLPLYAAAFGGIDAIIGMGSDVNSAVSGMSGFIMLIVVPFNLLKGIIVSIVTLLLYKYISPILKRAR</sequence>
<dbReference type="Pfam" id="PF12822">
    <property type="entry name" value="ECF_trnsprt"/>
    <property type="match status" value="1"/>
</dbReference>
<dbReference type="PANTHER" id="PTHR38438">
    <property type="entry name" value="RIBOFLAVIN TRANSPORTER RIBU"/>
    <property type="match status" value="1"/>
</dbReference>
<dbReference type="AlphaFoldDB" id="A0AB73SXK2"/>
<dbReference type="GO" id="GO:0032217">
    <property type="term" value="F:riboflavin transmembrane transporter activity"/>
    <property type="evidence" value="ECO:0007669"/>
    <property type="project" value="UniProtKB-UniRule"/>
</dbReference>
<evidence type="ECO:0000256" key="2">
    <source>
        <dbReference type="ARBA" id="ARBA00005540"/>
    </source>
</evidence>